<dbReference type="SUPFAM" id="SSF47757">
    <property type="entry name" value="Chemotaxis receptor methyltransferase CheR, N-terminal domain"/>
    <property type="match status" value="1"/>
</dbReference>
<dbReference type="PANTHER" id="PTHR24422">
    <property type="entry name" value="CHEMOTAXIS PROTEIN METHYLTRANSFERASE"/>
    <property type="match status" value="1"/>
</dbReference>
<dbReference type="PATRIC" id="fig|1496.1371.peg.2626"/>
<organism evidence="9">
    <name type="scientific">Clostridioides difficile</name>
    <name type="common">Peptoclostridium difficile</name>
    <dbReference type="NCBI Taxonomy" id="1496"/>
    <lineage>
        <taxon>Bacteria</taxon>
        <taxon>Bacillati</taxon>
        <taxon>Bacillota</taxon>
        <taxon>Clostridia</taxon>
        <taxon>Peptostreptococcales</taxon>
        <taxon>Peptostreptococcaceae</taxon>
        <taxon>Clostridioides</taxon>
    </lineage>
</organism>
<evidence type="ECO:0000313" key="11">
    <source>
        <dbReference type="EMBL" id="VFD34692.1"/>
    </source>
</evidence>
<keyword evidence="3 9" id="KW-0489">Methyltransferase</keyword>
<dbReference type="PRINTS" id="PR00996">
    <property type="entry name" value="CHERMTFRASE"/>
</dbReference>
<evidence type="ECO:0000313" key="9">
    <source>
        <dbReference type="EMBL" id="CDT24823.1"/>
    </source>
</evidence>
<keyword evidence="5" id="KW-0949">S-adenosyl-L-methionine</keyword>
<dbReference type="AlphaFoldDB" id="A0A031WBD0"/>
<evidence type="ECO:0000313" key="10">
    <source>
        <dbReference type="EMBL" id="HBH2621524.1"/>
    </source>
</evidence>
<dbReference type="PANTHER" id="PTHR24422:SF19">
    <property type="entry name" value="CHEMOTAXIS PROTEIN METHYLTRANSFERASE"/>
    <property type="match status" value="1"/>
</dbReference>
<dbReference type="InterPro" id="IPR050903">
    <property type="entry name" value="Bact_Chemotaxis_MeTrfase"/>
</dbReference>
<dbReference type="InterPro" id="IPR036804">
    <property type="entry name" value="CheR_N_sf"/>
</dbReference>
<comment type="catalytic activity">
    <reaction evidence="1">
        <text>L-glutamyl-[protein] + S-adenosyl-L-methionine = [protein]-L-glutamate 5-O-methyl ester + S-adenosyl-L-homocysteine</text>
        <dbReference type="Rhea" id="RHEA:24452"/>
        <dbReference type="Rhea" id="RHEA-COMP:10208"/>
        <dbReference type="Rhea" id="RHEA-COMP:10311"/>
        <dbReference type="ChEBI" id="CHEBI:29973"/>
        <dbReference type="ChEBI" id="CHEBI:57856"/>
        <dbReference type="ChEBI" id="CHEBI:59789"/>
        <dbReference type="ChEBI" id="CHEBI:82795"/>
        <dbReference type="EC" id="2.1.1.80"/>
    </reaction>
</comment>
<dbReference type="PROSITE" id="PS50123">
    <property type="entry name" value="CHER"/>
    <property type="match status" value="1"/>
</dbReference>
<dbReference type="EMBL" id="DAEQIJ010000021">
    <property type="protein sequence ID" value="HBH2621524.1"/>
    <property type="molecule type" value="Genomic_DNA"/>
</dbReference>
<sequence length="267" mass="31696">MIKLTDEEFIVLVNHVKKEYGIDLSKKRALIEGRLYNTMIEKKLSSFSQYMNLLFKDKTGNEAINLINRLSTNHTFFMREPQHFEFIQNSILPFWEENNKIRNINIWSAGCSSGEEAYSIAMTLDDYFGYNKELWNIKIIATDISTNSLEKAKRGIYIESNVNNVPELWKKKYFIDNKDGTFKICDKIRKSVIFKPFNLMNDFSYQHFDLIFCRNVMIYFDLKTREELINKFYNATKKDSFLFVGHAEVINRSSTKYKYVKPAIYKR</sequence>
<dbReference type="InterPro" id="IPR026024">
    <property type="entry name" value="Chemotaxis_MeTrfase_CheR"/>
</dbReference>
<dbReference type="Proteomes" id="UP000879542">
    <property type="component" value="Unassembled WGS sequence"/>
</dbReference>
<dbReference type="InterPro" id="IPR022642">
    <property type="entry name" value="CheR_C"/>
</dbReference>
<dbReference type="Pfam" id="PF01739">
    <property type="entry name" value="CheR"/>
    <property type="match status" value="1"/>
</dbReference>
<dbReference type="EMBL" id="LK933016">
    <property type="protein sequence ID" value="CDT24823.1"/>
    <property type="molecule type" value="Genomic_DNA"/>
</dbReference>
<reference evidence="10" key="2">
    <citation type="journal article" date="2018" name="Genome Biol.">
        <title>SKESA: strategic k-mer extension for scrupulous assemblies.</title>
        <authorList>
            <person name="Souvorov A."/>
            <person name="Agarwala R."/>
            <person name="Lipman D.J."/>
        </authorList>
    </citation>
    <scope>NUCLEOTIDE SEQUENCE</scope>
    <source>
        <strain evidence="10">Clostridioides</strain>
    </source>
</reference>
<dbReference type="Gene3D" id="1.10.155.10">
    <property type="entry name" value="Chemotaxis receptor methyltransferase CheR, N-terminal domain"/>
    <property type="match status" value="1"/>
</dbReference>
<gene>
    <name evidence="9" type="primary">cheR</name>
    <name evidence="9" type="ORF">BN1095_350009</name>
    <name evidence="7" type="ORF">BN1096_210028</name>
    <name evidence="8" type="ORF">BN1097_190028</name>
    <name evidence="10" type="ORF">KRQ00_003312</name>
    <name evidence="11" type="ORF">SAMEA1402399_03240</name>
</gene>
<evidence type="ECO:0000256" key="2">
    <source>
        <dbReference type="ARBA" id="ARBA00012534"/>
    </source>
</evidence>
<protein>
    <recommendedName>
        <fullName evidence="2">protein-glutamate O-methyltransferase</fullName>
        <ecNumber evidence="2">2.1.1.80</ecNumber>
    </recommendedName>
</protein>
<dbReference type="InterPro" id="IPR029063">
    <property type="entry name" value="SAM-dependent_MTases_sf"/>
</dbReference>
<dbReference type="SMART" id="SM00138">
    <property type="entry name" value="MeTrc"/>
    <property type="match status" value="1"/>
</dbReference>
<dbReference type="InterPro" id="IPR000780">
    <property type="entry name" value="CheR_MeTrfase"/>
</dbReference>
<dbReference type="EMBL" id="LK932471">
    <property type="protein sequence ID" value="CDS83693.1"/>
    <property type="molecule type" value="Genomic_DNA"/>
</dbReference>
<reference evidence="11 12" key="3">
    <citation type="submission" date="2019-02" db="EMBL/GenBank/DDBJ databases">
        <authorList>
            <consortium name="Pathogen Informatics"/>
        </authorList>
    </citation>
    <scope>NUCLEOTIDE SEQUENCE [LARGE SCALE GENOMIC DNA]</scope>
    <source>
        <strain evidence="12">clo34</strain>
        <strain evidence="11">Clo34</strain>
    </source>
</reference>
<feature type="domain" description="CheR-type methyltransferase" evidence="6">
    <location>
        <begin position="1"/>
        <end position="267"/>
    </location>
</feature>
<evidence type="ECO:0000256" key="1">
    <source>
        <dbReference type="ARBA" id="ARBA00001541"/>
    </source>
</evidence>
<dbReference type="GO" id="GO:0032259">
    <property type="term" value="P:methylation"/>
    <property type="evidence" value="ECO:0007669"/>
    <property type="project" value="UniProtKB-KW"/>
</dbReference>
<keyword evidence="4 9" id="KW-0808">Transferase</keyword>
<dbReference type="Gene3D" id="3.40.50.150">
    <property type="entry name" value="Vaccinia Virus protein VP39"/>
    <property type="match status" value="1"/>
</dbReference>
<dbReference type="SUPFAM" id="SSF53335">
    <property type="entry name" value="S-adenosyl-L-methionine-dependent methyltransferases"/>
    <property type="match status" value="1"/>
</dbReference>
<proteinExistence type="predicted"/>
<evidence type="ECO:0000313" key="12">
    <source>
        <dbReference type="Proteomes" id="UP000411588"/>
    </source>
</evidence>
<evidence type="ECO:0000259" key="6">
    <source>
        <dbReference type="PROSITE" id="PS50123"/>
    </source>
</evidence>
<dbReference type="Pfam" id="PF03705">
    <property type="entry name" value="CheR_N"/>
    <property type="match status" value="1"/>
</dbReference>
<dbReference type="Proteomes" id="UP000411588">
    <property type="component" value="Unassembled WGS sequence"/>
</dbReference>
<reference evidence="10" key="4">
    <citation type="submission" date="2021-06" db="EMBL/GenBank/DDBJ databases">
        <authorList>
            <consortium name="NCBI Pathogen Detection Project"/>
        </authorList>
    </citation>
    <scope>NUCLEOTIDE SEQUENCE</scope>
    <source>
        <strain evidence="10">Clostridioides</strain>
    </source>
</reference>
<evidence type="ECO:0000256" key="4">
    <source>
        <dbReference type="ARBA" id="ARBA00022679"/>
    </source>
</evidence>
<evidence type="ECO:0000313" key="8">
    <source>
        <dbReference type="EMBL" id="CDS83787.1"/>
    </source>
</evidence>
<evidence type="ECO:0000256" key="3">
    <source>
        <dbReference type="ARBA" id="ARBA00022603"/>
    </source>
</evidence>
<evidence type="ECO:0000313" key="7">
    <source>
        <dbReference type="EMBL" id="CDS83693.1"/>
    </source>
</evidence>
<accession>A0A031WBD0</accession>
<dbReference type="PIRSF" id="PIRSF000410">
    <property type="entry name" value="CheR"/>
    <property type="match status" value="1"/>
</dbReference>
<dbReference type="EMBL" id="CAADAN010000014">
    <property type="protein sequence ID" value="VFD34692.1"/>
    <property type="molecule type" value="Genomic_DNA"/>
</dbReference>
<dbReference type="KEGG" id="pdf:CD630DERM_05410"/>
<dbReference type="EC" id="2.1.1.80" evidence="2"/>
<name>A0A031WBD0_CLODI</name>
<dbReference type="RefSeq" id="WP_003425096.1">
    <property type="nucleotide sequence ID" value="NZ_AP025558.1"/>
</dbReference>
<reference evidence="9" key="1">
    <citation type="submission" date="2014-07" db="EMBL/GenBank/DDBJ databases">
        <authorList>
            <person name="Monot Marc"/>
        </authorList>
    </citation>
    <scope>NUCLEOTIDE SEQUENCE</scope>
    <source>
        <strain evidence="9">7032989</strain>
        <strain evidence="8">7032994</strain>
    </source>
</reference>
<dbReference type="InterPro" id="IPR022641">
    <property type="entry name" value="CheR_N"/>
</dbReference>
<dbReference type="GO" id="GO:0008983">
    <property type="term" value="F:protein-glutamate O-methyltransferase activity"/>
    <property type="evidence" value="ECO:0007669"/>
    <property type="project" value="UniProtKB-EC"/>
</dbReference>
<evidence type="ECO:0000256" key="5">
    <source>
        <dbReference type="ARBA" id="ARBA00022691"/>
    </source>
</evidence>
<dbReference type="EMBL" id="LK932353">
    <property type="protein sequence ID" value="CDS83787.1"/>
    <property type="molecule type" value="Genomic_DNA"/>
</dbReference>